<evidence type="ECO:0000313" key="1">
    <source>
        <dbReference type="EMBL" id="CAJ0806304.1"/>
    </source>
</evidence>
<dbReference type="EMBL" id="CATZAR010000021">
    <property type="protein sequence ID" value="CAJ0806304.1"/>
    <property type="molecule type" value="Genomic_DNA"/>
</dbReference>
<dbReference type="Proteomes" id="UP001189773">
    <property type="component" value="Unassembled WGS sequence"/>
</dbReference>
<gene>
    <name evidence="1" type="ORF">LMG18095_04418</name>
</gene>
<evidence type="ECO:0000313" key="2">
    <source>
        <dbReference type="Proteomes" id="UP001189773"/>
    </source>
</evidence>
<name>A0ABN9JC44_9RALS</name>
<organism evidence="1 2">
    <name type="scientific">Ralstonia thomasii</name>
    <dbReference type="NCBI Taxonomy" id="3058596"/>
    <lineage>
        <taxon>Bacteria</taxon>
        <taxon>Pseudomonadati</taxon>
        <taxon>Pseudomonadota</taxon>
        <taxon>Betaproteobacteria</taxon>
        <taxon>Burkholderiales</taxon>
        <taxon>Burkholderiaceae</taxon>
        <taxon>Ralstonia</taxon>
    </lineage>
</organism>
<keyword evidence="2" id="KW-1185">Reference proteome</keyword>
<proteinExistence type="predicted"/>
<evidence type="ECO:0008006" key="3">
    <source>
        <dbReference type="Google" id="ProtNLM"/>
    </source>
</evidence>
<accession>A0ABN9JC44</accession>
<sequence length="53" mass="6244">MTTQVEERIRQRAIEREAVEALRRECRDQDEVNALLWAMVKSLREAKSETAVQ</sequence>
<dbReference type="RefSeq" id="WP_012436116.1">
    <property type="nucleotide sequence ID" value="NZ_CATWDO010000003.1"/>
</dbReference>
<protein>
    <recommendedName>
        <fullName evidence="3">Transcriptional regulator</fullName>
    </recommendedName>
</protein>
<reference evidence="1 2" key="1">
    <citation type="submission" date="2023-07" db="EMBL/GenBank/DDBJ databases">
        <authorList>
            <person name="Peeters C."/>
        </authorList>
    </citation>
    <scope>NUCLEOTIDE SEQUENCE [LARGE SCALE GENOMIC DNA]</scope>
    <source>
        <strain evidence="1 2">LMG 18095</strain>
    </source>
</reference>
<comment type="caution">
    <text evidence="1">The sequence shown here is derived from an EMBL/GenBank/DDBJ whole genome shotgun (WGS) entry which is preliminary data.</text>
</comment>